<dbReference type="SMART" id="SM00388">
    <property type="entry name" value="HisKA"/>
    <property type="match status" value="1"/>
</dbReference>
<dbReference type="PRINTS" id="PR00344">
    <property type="entry name" value="BCTRLSENSOR"/>
</dbReference>
<feature type="domain" description="Histidine kinase" evidence="10">
    <location>
        <begin position="371"/>
        <end position="598"/>
    </location>
</feature>
<proteinExistence type="predicted"/>
<keyword evidence="8 9" id="KW-0472">Membrane</keyword>
<dbReference type="GO" id="GO:0016036">
    <property type="term" value="P:cellular response to phosphate starvation"/>
    <property type="evidence" value="ECO:0007669"/>
    <property type="project" value="TreeGrafter"/>
</dbReference>
<dbReference type="GO" id="GO:0005886">
    <property type="term" value="C:plasma membrane"/>
    <property type="evidence" value="ECO:0007669"/>
    <property type="project" value="TreeGrafter"/>
</dbReference>
<dbReference type="InterPro" id="IPR036890">
    <property type="entry name" value="HATPase_C_sf"/>
</dbReference>
<comment type="subcellular location">
    <subcellularLocation>
        <location evidence="2">Membrane</location>
    </subcellularLocation>
</comment>
<dbReference type="GO" id="GO:0000155">
    <property type="term" value="F:phosphorelay sensor kinase activity"/>
    <property type="evidence" value="ECO:0007669"/>
    <property type="project" value="InterPro"/>
</dbReference>
<evidence type="ECO:0000256" key="9">
    <source>
        <dbReference type="SAM" id="Phobius"/>
    </source>
</evidence>
<keyword evidence="6 12" id="KW-0418">Kinase</keyword>
<evidence type="ECO:0000256" key="4">
    <source>
        <dbReference type="ARBA" id="ARBA00022553"/>
    </source>
</evidence>
<keyword evidence="9" id="KW-0812">Transmembrane</keyword>
<evidence type="ECO:0000259" key="11">
    <source>
        <dbReference type="PROSITE" id="PS50885"/>
    </source>
</evidence>
<dbReference type="InterPro" id="IPR005467">
    <property type="entry name" value="His_kinase_dom"/>
</dbReference>
<dbReference type="AlphaFoldDB" id="A0A511ARY1"/>
<dbReference type="InterPro" id="IPR004358">
    <property type="entry name" value="Sig_transdc_His_kin-like_C"/>
</dbReference>
<dbReference type="FunFam" id="3.30.565.10:FF:000006">
    <property type="entry name" value="Sensor histidine kinase WalK"/>
    <property type="match status" value="1"/>
</dbReference>
<gene>
    <name evidence="12" type="primary">resE</name>
    <name evidence="12" type="ORF">AKA01nite_05770</name>
</gene>
<protein>
    <recommendedName>
        <fullName evidence="3">histidine kinase</fullName>
        <ecNumber evidence="3">2.7.13.3</ecNumber>
    </recommendedName>
</protein>
<dbReference type="GO" id="GO:0004721">
    <property type="term" value="F:phosphoprotein phosphatase activity"/>
    <property type="evidence" value="ECO:0007669"/>
    <property type="project" value="TreeGrafter"/>
</dbReference>
<dbReference type="EMBL" id="BJUY01000004">
    <property type="protein sequence ID" value="GEK90955.1"/>
    <property type="molecule type" value="Genomic_DNA"/>
</dbReference>
<feature type="transmembrane region" description="Helical" evidence="9">
    <location>
        <begin position="6"/>
        <end position="32"/>
    </location>
</feature>
<dbReference type="FunFam" id="1.10.287.130:FF:000001">
    <property type="entry name" value="Two-component sensor histidine kinase"/>
    <property type="match status" value="1"/>
</dbReference>
<dbReference type="SUPFAM" id="SSF158472">
    <property type="entry name" value="HAMP domain-like"/>
    <property type="match status" value="1"/>
</dbReference>
<evidence type="ECO:0000259" key="10">
    <source>
        <dbReference type="PROSITE" id="PS50109"/>
    </source>
</evidence>
<keyword evidence="13" id="KW-1185">Reference proteome</keyword>
<keyword evidence="9" id="KW-1133">Transmembrane helix</keyword>
<evidence type="ECO:0000313" key="13">
    <source>
        <dbReference type="Proteomes" id="UP000321662"/>
    </source>
</evidence>
<dbReference type="OrthoDB" id="9813151at2"/>
<dbReference type="InterPro" id="IPR050351">
    <property type="entry name" value="BphY/WalK/GraS-like"/>
</dbReference>
<dbReference type="Gene3D" id="1.10.287.130">
    <property type="match status" value="1"/>
</dbReference>
<dbReference type="SUPFAM" id="SSF55874">
    <property type="entry name" value="ATPase domain of HSP90 chaperone/DNA topoisomerase II/histidine kinase"/>
    <property type="match status" value="1"/>
</dbReference>
<evidence type="ECO:0000256" key="1">
    <source>
        <dbReference type="ARBA" id="ARBA00000085"/>
    </source>
</evidence>
<keyword evidence="7" id="KW-0902">Two-component regulatory system</keyword>
<dbReference type="InterPro" id="IPR003660">
    <property type="entry name" value="HAMP_dom"/>
</dbReference>
<evidence type="ECO:0000256" key="7">
    <source>
        <dbReference type="ARBA" id="ARBA00023012"/>
    </source>
</evidence>
<dbReference type="SMART" id="SM00304">
    <property type="entry name" value="HAMP"/>
    <property type="match status" value="1"/>
</dbReference>
<dbReference type="PROSITE" id="PS50885">
    <property type="entry name" value="HAMP"/>
    <property type="match status" value="1"/>
</dbReference>
<comment type="catalytic activity">
    <reaction evidence="1">
        <text>ATP + protein L-histidine = ADP + protein N-phospho-L-histidine.</text>
        <dbReference type="EC" id="2.7.13.3"/>
    </reaction>
</comment>
<feature type="domain" description="HAMP" evidence="11">
    <location>
        <begin position="194"/>
        <end position="246"/>
    </location>
</feature>
<evidence type="ECO:0000256" key="6">
    <source>
        <dbReference type="ARBA" id="ARBA00022777"/>
    </source>
</evidence>
<keyword evidence="4" id="KW-0597">Phosphoprotein</keyword>
<evidence type="ECO:0000256" key="8">
    <source>
        <dbReference type="ARBA" id="ARBA00023136"/>
    </source>
</evidence>
<comment type="caution">
    <text evidence="12">The sequence shown here is derived from an EMBL/GenBank/DDBJ whole genome shotgun (WGS) entry which is preliminary data.</text>
</comment>
<dbReference type="PANTHER" id="PTHR45453">
    <property type="entry name" value="PHOSPHATE REGULON SENSOR PROTEIN PHOR"/>
    <property type="match status" value="1"/>
</dbReference>
<dbReference type="CDD" id="cd00082">
    <property type="entry name" value="HisKA"/>
    <property type="match status" value="1"/>
</dbReference>
<sequence length="601" mass="69529">MKLNVVAIRIWLITFGITILSFFITTVYYGVFYSHEIKENYMDEYEQVIENMERLTTVDPDFLLENIEAINNFHPQVNFALLLDDTYSSNDDDWIQPFDEKEKEEIAREPAIMDKIYSSDHVAIRSDQNDGYEANIPYVFHIKPAVIDGQEALLYSWADLSFLVTLEKRISYLLTGLILAHLLAALYYYMYLKRNVSEPINAMTNIAFDYARDDFSRQLSISGRDDLSELAMAMNKMGHSLETNRMVVRQEKELLSHILDNVETGILYYDSDRTLLLSNPTGDIFLTHYQIEQASSSKQDDFVDIAEKLNDVFNTKTSVEFTIELKETYYVVSILPLLERDSRELRGFVVSTKDLTKEHRLDKMRVDFINNISHELRTPLVMIQGYSEAILDDVAETLEEKKEMAQIIRDESQRMNRMVNEMLDLSRMEAGYIELQKTEVNMNTYLRNLLFRFDTMASDVEVSLQMEAPKETILLTLDKDKMDQVFVNLVNNAIRHTSMTDKDEKIVTLQLLKEEELDEVVMIVKDTGTGIPEEDLPYIFDRFFKADKSRNNQLSKAKGTGIGLSLVKNIIEAHDGYIEVESSFEEGSAFIIHIPSESNEE</sequence>
<feature type="transmembrane region" description="Helical" evidence="9">
    <location>
        <begin position="170"/>
        <end position="190"/>
    </location>
</feature>
<accession>A0A511ARY1</accession>
<dbReference type="PROSITE" id="PS50109">
    <property type="entry name" value="HIS_KIN"/>
    <property type="match status" value="1"/>
</dbReference>
<dbReference type="Pfam" id="PF02518">
    <property type="entry name" value="HATPase_c"/>
    <property type="match status" value="1"/>
</dbReference>
<name>A0A511ARY1_9LACT</name>
<dbReference type="CDD" id="cd06225">
    <property type="entry name" value="HAMP"/>
    <property type="match status" value="1"/>
</dbReference>
<dbReference type="Gene3D" id="3.30.450.20">
    <property type="entry name" value="PAS domain"/>
    <property type="match status" value="1"/>
</dbReference>
<dbReference type="PANTHER" id="PTHR45453:SF1">
    <property type="entry name" value="PHOSPHATE REGULON SENSOR PROTEIN PHOR"/>
    <property type="match status" value="1"/>
</dbReference>
<dbReference type="Gene3D" id="6.10.340.10">
    <property type="match status" value="1"/>
</dbReference>
<organism evidence="12 13">
    <name type="scientific">Alkalibacterium kapii</name>
    <dbReference type="NCBI Taxonomy" id="426704"/>
    <lineage>
        <taxon>Bacteria</taxon>
        <taxon>Bacillati</taxon>
        <taxon>Bacillota</taxon>
        <taxon>Bacilli</taxon>
        <taxon>Lactobacillales</taxon>
        <taxon>Carnobacteriaceae</taxon>
        <taxon>Alkalibacterium</taxon>
    </lineage>
</organism>
<reference evidence="12 13" key="1">
    <citation type="submission" date="2019-07" db="EMBL/GenBank/DDBJ databases">
        <title>Whole genome shotgun sequence of Alkalibacterium kapii NBRC 103247.</title>
        <authorList>
            <person name="Hosoyama A."/>
            <person name="Uohara A."/>
            <person name="Ohji S."/>
            <person name="Ichikawa N."/>
        </authorList>
    </citation>
    <scope>NUCLEOTIDE SEQUENCE [LARGE SCALE GENOMIC DNA]</scope>
    <source>
        <strain evidence="12 13">NBRC 103247</strain>
    </source>
</reference>
<dbReference type="InterPro" id="IPR036097">
    <property type="entry name" value="HisK_dim/P_sf"/>
</dbReference>
<dbReference type="Proteomes" id="UP000321662">
    <property type="component" value="Unassembled WGS sequence"/>
</dbReference>
<dbReference type="InterPro" id="IPR003594">
    <property type="entry name" value="HATPase_dom"/>
</dbReference>
<dbReference type="EC" id="2.7.13.3" evidence="3"/>
<evidence type="ECO:0000313" key="12">
    <source>
        <dbReference type="EMBL" id="GEK90955.1"/>
    </source>
</evidence>
<dbReference type="Pfam" id="PF00512">
    <property type="entry name" value="HisKA"/>
    <property type="match status" value="1"/>
</dbReference>
<dbReference type="InterPro" id="IPR003661">
    <property type="entry name" value="HisK_dim/P_dom"/>
</dbReference>
<evidence type="ECO:0000256" key="3">
    <source>
        <dbReference type="ARBA" id="ARBA00012438"/>
    </source>
</evidence>
<keyword evidence="5" id="KW-0808">Transferase</keyword>
<dbReference type="SMART" id="SM00387">
    <property type="entry name" value="HATPase_c"/>
    <property type="match status" value="1"/>
</dbReference>
<dbReference type="RefSeq" id="WP_146923608.1">
    <property type="nucleotide sequence ID" value="NZ_BJUY01000004.1"/>
</dbReference>
<evidence type="ECO:0000256" key="2">
    <source>
        <dbReference type="ARBA" id="ARBA00004370"/>
    </source>
</evidence>
<evidence type="ECO:0000256" key="5">
    <source>
        <dbReference type="ARBA" id="ARBA00022679"/>
    </source>
</evidence>
<dbReference type="Gene3D" id="3.30.565.10">
    <property type="entry name" value="Histidine kinase-like ATPase, C-terminal domain"/>
    <property type="match status" value="1"/>
</dbReference>
<dbReference type="SUPFAM" id="SSF47384">
    <property type="entry name" value="Homodimeric domain of signal transducing histidine kinase"/>
    <property type="match status" value="1"/>
</dbReference>